<dbReference type="GO" id="GO:0033353">
    <property type="term" value="P:S-adenosylmethionine cycle"/>
    <property type="evidence" value="ECO:0007669"/>
    <property type="project" value="TreeGrafter"/>
</dbReference>
<evidence type="ECO:0000256" key="7">
    <source>
        <dbReference type="PIRSR" id="PIRSR001109-2"/>
    </source>
</evidence>
<dbReference type="PANTHER" id="PTHR23420">
    <property type="entry name" value="ADENOSYLHOMOCYSTEINASE"/>
    <property type="match status" value="1"/>
</dbReference>
<dbReference type="GO" id="GO:0005829">
    <property type="term" value="C:cytosol"/>
    <property type="evidence" value="ECO:0007669"/>
    <property type="project" value="TreeGrafter"/>
</dbReference>
<evidence type="ECO:0000256" key="4">
    <source>
        <dbReference type="ARBA" id="ARBA00023027"/>
    </source>
</evidence>
<feature type="binding site" evidence="5 6">
    <location>
        <position position="189"/>
    </location>
    <ligand>
        <name>substrate</name>
    </ligand>
</feature>
<proteinExistence type="inferred from homology"/>
<evidence type="ECO:0000256" key="3">
    <source>
        <dbReference type="ARBA" id="ARBA00022801"/>
    </source>
</evidence>
<dbReference type="InterPro" id="IPR015878">
    <property type="entry name" value="Ado_hCys_hydrolase_NAD-bd"/>
</dbReference>
<evidence type="ECO:0000256" key="9">
    <source>
        <dbReference type="RuleBase" id="RU004166"/>
    </source>
</evidence>
<dbReference type="RefSeq" id="WP_091427713.1">
    <property type="nucleotide sequence ID" value="NZ_FOJB01000001.1"/>
</dbReference>
<feature type="binding site" evidence="5 7">
    <location>
        <begin position="332"/>
        <end position="334"/>
    </location>
    <ligand>
        <name>NAD(+)</name>
        <dbReference type="ChEBI" id="CHEBI:57540"/>
    </ligand>
</feature>
<gene>
    <name evidence="5" type="primary">ahcY</name>
    <name evidence="11" type="ORF">SAMN05444851_0329</name>
</gene>
<dbReference type="PIRSF" id="PIRSF001109">
    <property type="entry name" value="Ad_hcy_hydrolase"/>
    <property type="match status" value="1"/>
</dbReference>
<dbReference type="HAMAP" id="MF_00563">
    <property type="entry name" value="AdoHcyase"/>
    <property type="match status" value="1"/>
</dbReference>
<comment type="cofactor">
    <cofactor evidence="5 7 8">
        <name>NAD(+)</name>
        <dbReference type="ChEBI" id="CHEBI:57540"/>
    </cofactor>
    <text evidence="5 7 8">Binds 1 NAD(+) per subunit.</text>
</comment>
<name>A0A1I0MUF7_9RHOB</name>
<feature type="domain" description="S-adenosyl-L-homocysteine hydrolase NAD binding" evidence="10">
    <location>
        <begin position="224"/>
        <end position="383"/>
    </location>
</feature>
<feature type="binding site" evidence="5 7">
    <location>
        <position position="276"/>
    </location>
    <ligand>
        <name>NAD(+)</name>
        <dbReference type="ChEBI" id="CHEBI:57540"/>
    </ligand>
</feature>
<dbReference type="PROSITE" id="PS00738">
    <property type="entry name" value="ADOHCYASE_1"/>
    <property type="match status" value="1"/>
</dbReference>
<dbReference type="AlphaFoldDB" id="A0A1I0MUF7"/>
<keyword evidence="4 5" id="KW-0520">NAD</keyword>
<keyword evidence="12" id="KW-1185">Reference proteome</keyword>
<dbReference type="GO" id="GO:0071269">
    <property type="term" value="P:L-homocysteine biosynthetic process"/>
    <property type="evidence" value="ECO:0007669"/>
    <property type="project" value="UniProtKB-UniRule"/>
</dbReference>
<dbReference type="SUPFAM" id="SSF51735">
    <property type="entry name" value="NAD(P)-binding Rossmann-fold domains"/>
    <property type="match status" value="1"/>
</dbReference>
<keyword evidence="5" id="KW-0963">Cytoplasm</keyword>
<feature type="binding site" evidence="5">
    <location>
        <begin position="253"/>
        <end position="258"/>
    </location>
    <ligand>
        <name>NAD(+)</name>
        <dbReference type="ChEBI" id="CHEBI:57540"/>
    </ligand>
</feature>
<sequence length="463" mass="50674">MTKDYIVKDISLAEFGRKELDIAETEMPGLMALRDEYGESKPLKGARIVGSLHMTIQTAVLIETLVALGADVRWASCNIFSTQDHAAAAIAAGGTPVFAIKGQSLEEHWDYLDRSFMFPDGPNLILDDGGDATLYILLGARVENGETDLIETPTSEEEVAVFAQIKKRMKATPGWFTKMRGQIKGVSEETTTGVHRLYDLVKQGQLPFPAINVNDSVTKSKFDNKYGCKESLVDGIRRATDTMMAGKVAVVCGYGDVGKGSAASLRGAGARVKVTEIDPICALQAAMDGFEVVTLEDAVADADIFITTTGNKDVIRIEHMRAMKDMAIVGNIGHFDNEIQVASLKNHKWTNIKEQVDMIEMPSGNRLILLSEGRLLNLGNATGHPSFVMSASFTNQVLAQIELWTKGDDYGNDVYILPKHLDEKVARLHLDRIGVKLSTLSSEQASYIGVTPEGPFKPEHYRY</sequence>
<dbReference type="InterPro" id="IPR020082">
    <property type="entry name" value="S-Ado-L-homoCys_hydrolase_CS"/>
</dbReference>
<dbReference type="Gene3D" id="3.40.50.720">
    <property type="entry name" value="NAD(P)-binding Rossmann-like Domain"/>
    <property type="match status" value="1"/>
</dbReference>
<keyword evidence="3 5" id="KW-0378">Hydrolase</keyword>
<feature type="binding site" evidence="5 7">
    <location>
        <position position="377"/>
    </location>
    <ligand>
        <name>NAD(+)</name>
        <dbReference type="ChEBI" id="CHEBI:57540"/>
    </ligand>
</feature>
<evidence type="ECO:0000256" key="1">
    <source>
        <dbReference type="ARBA" id="ARBA00007122"/>
    </source>
</evidence>
<reference evidence="11 12" key="1">
    <citation type="submission" date="2016-10" db="EMBL/GenBank/DDBJ databases">
        <authorList>
            <person name="de Groot N.N."/>
        </authorList>
    </citation>
    <scope>NUCLEOTIDE SEQUENCE [LARGE SCALE GENOMIC DNA]</scope>
    <source>
        <strain evidence="11 12">DSM 29439</strain>
    </source>
</reference>
<dbReference type="SUPFAM" id="SSF52283">
    <property type="entry name" value="Formate/glycerate dehydrogenase catalytic domain-like"/>
    <property type="match status" value="1"/>
</dbReference>
<dbReference type="UniPathway" id="UPA00314">
    <property type="reaction ID" value="UER00076"/>
</dbReference>
<dbReference type="PANTHER" id="PTHR23420:SF0">
    <property type="entry name" value="ADENOSYLHOMOCYSTEINASE"/>
    <property type="match status" value="1"/>
</dbReference>
<dbReference type="InterPro" id="IPR042172">
    <property type="entry name" value="Adenosylhomocyst_ase-like_sf"/>
</dbReference>
<dbReference type="STRING" id="1173584.SAMN05444851_0329"/>
<feature type="binding site" evidence="5 6">
    <location>
        <position position="128"/>
    </location>
    <ligand>
        <name>substrate</name>
    </ligand>
</feature>
<comment type="subcellular location">
    <subcellularLocation>
        <location evidence="5">Cytoplasm</location>
    </subcellularLocation>
</comment>
<comment type="similarity">
    <text evidence="1 5 9">Belongs to the adenosylhomocysteinase family.</text>
</comment>
<dbReference type="GO" id="GO:0006730">
    <property type="term" value="P:one-carbon metabolic process"/>
    <property type="evidence" value="ECO:0007669"/>
    <property type="project" value="UniProtKB-UniRule"/>
</dbReference>
<dbReference type="Pfam" id="PF05221">
    <property type="entry name" value="AdoHcyase"/>
    <property type="match status" value="1"/>
</dbReference>
<dbReference type="FunFam" id="3.40.50.720:FF:000004">
    <property type="entry name" value="Adenosylhomocysteinase"/>
    <property type="match status" value="1"/>
</dbReference>
<comment type="function">
    <text evidence="5">May play a key role in the regulation of the intracellular concentration of adenosylhomocysteine.</text>
</comment>
<dbReference type="EMBL" id="FOJB01000001">
    <property type="protein sequence ID" value="SEV92143.1"/>
    <property type="molecule type" value="Genomic_DNA"/>
</dbReference>
<dbReference type="OrthoDB" id="9802717at2"/>
<feature type="binding site" evidence="5 6">
    <location>
        <position position="55"/>
    </location>
    <ligand>
        <name>substrate</name>
    </ligand>
</feature>
<comment type="pathway">
    <text evidence="5 8">Amino-acid biosynthesis; L-homocysteine biosynthesis; L-homocysteine from S-adenosyl-L-homocysteine: step 1/1.</text>
</comment>
<feature type="binding site" evidence="5 6">
    <location>
        <position position="219"/>
    </location>
    <ligand>
        <name>substrate</name>
    </ligand>
</feature>
<organism evidence="11 12">
    <name type="scientific">Aliiroseovarius sediminilitoris</name>
    <dbReference type="NCBI Taxonomy" id="1173584"/>
    <lineage>
        <taxon>Bacteria</taxon>
        <taxon>Pseudomonadati</taxon>
        <taxon>Pseudomonadota</taxon>
        <taxon>Alphaproteobacteria</taxon>
        <taxon>Rhodobacterales</taxon>
        <taxon>Paracoccaceae</taxon>
        <taxon>Aliiroseovarius</taxon>
    </lineage>
</organism>
<evidence type="ECO:0000256" key="6">
    <source>
        <dbReference type="PIRSR" id="PIRSR001109-1"/>
    </source>
</evidence>
<feature type="binding site" evidence="5">
    <location>
        <position position="224"/>
    </location>
    <ligand>
        <name>NAD(+)</name>
        <dbReference type="ChEBI" id="CHEBI:57540"/>
    </ligand>
</feature>
<accession>A0A1I0MUF7</accession>
<evidence type="ECO:0000256" key="8">
    <source>
        <dbReference type="RuleBase" id="RU000548"/>
    </source>
</evidence>
<dbReference type="SMART" id="SM00997">
    <property type="entry name" value="AdoHcyase_NAD"/>
    <property type="match status" value="1"/>
</dbReference>
<evidence type="ECO:0000259" key="10">
    <source>
        <dbReference type="SMART" id="SM00997"/>
    </source>
</evidence>
<evidence type="ECO:0000256" key="2">
    <source>
        <dbReference type="ARBA" id="ARBA00022563"/>
    </source>
</evidence>
<dbReference type="NCBIfam" id="TIGR00936">
    <property type="entry name" value="ahcY"/>
    <property type="match status" value="1"/>
</dbReference>
<evidence type="ECO:0000313" key="11">
    <source>
        <dbReference type="EMBL" id="SEV92143.1"/>
    </source>
</evidence>
<dbReference type="PROSITE" id="PS00739">
    <property type="entry name" value="ADOHCYASE_2"/>
    <property type="match status" value="1"/>
</dbReference>
<keyword evidence="2 5" id="KW-0554">One-carbon metabolism</keyword>
<dbReference type="NCBIfam" id="NF004005">
    <property type="entry name" value="PRK05476.2-3"/>
    <property type="match status" value="1"/>
</dbReference>
<dbReference type="SMART" id="SM00996">
    <property type="entry name" value="AdoHcyase"/>
    <property type="match status" value="1"/>
</dbReference>
<dbReference type="CDD" id="cd00401">
    <property type="entry name" value="SAHH"/>
    <property type="match status" value="1"/>
</dbReference>
<dbReference type="InterPro" id="IPR000043">
    <property type="entry name" value="Adenosylhomocysteinase-like"/>
</dbReference>
<dbReference type="EC" id="3.13.2.1" evidence="5"/>
<dbReference type="Pfam" id="PF00670">
    <property type="entry name" value="AdoHcyase_NAD"/>
    <property type="match status" value="1"/>
</dbReference>
<dbReference type="GO" id="GO:0004013">
    <property type="term" value="F:adenosylhomocysteinase activity"/>
    <property type="evidence" value="ECO:0007669"/>
    <property type="project" value="UniProtKB-UniRule"/>
</dbReference>
<evidence type="ECO:0000313" key="12">
    <source>
        <dbReference type="Proteomes" id="UP000199650"/>
    </source>
</evidence>
<feature type="binding site" evidence="7">
    <location>
        <begin position="255"/>
        <end position="260"/>
    </location>
    <ligand>
        <name>NAD(+)</name>
        <dbReference type="ChEBI" id="CHEBI:57540"/>
    </ligand>
</feature>
<dbReference type="Proteomes" id="UP000199650">
    <property type="component" value="Unassembled WGS sequence"/>
</dbReference>
<dbReference type="InterPro" id="IPR036291">
    <property type="entry name" value="NAD(P)-bd_dom_sf"/>
</dbReference>
<feature type="binding site" evidence="5">
    <location>
        <position position="311"/>
    </location>
    <ligand>
        <name>NAD(+)</name>
        <dbReference type="ChEBI" id="CHEBI:57540"/>
    </ligand>
</feature>
<feature type="binding site" evidence="5 7">
    <location>
        <begin position="190"/>
        <end position="192"/>
    </location>
    <ligand>
        <name>NAD(+)</name>
        <dbReference type="ChEBI" id="CHEBI:57540"/>
    </ligand>
</feature>
<evidence type="ECO:0000256" key="5">
    <source>
        <dbReference type="HAMAP-Rule" id="MF_00563"/>
    </source>
</evidence>
<comment type="catalytic activity">
    <reaction evidence="5 8">
        <text>S-adenosyl-L-homocysteine + H2O = L-homocysteine + adenosine</text>
        <dbReference type="Rhea" id="RHEA:21708"/>
        <dbReference type="ChEBI" id="CHEBI:15377"/>
        <dbReference type="ChEBI" id="CHEBI:16335"/>
        <dbReference type="ChEBI" id="CHEBI:57856"/>
        <dbReference type="ChEBI" id="CHEBI:58199"/>
        <dbReference type="EC" id="3.13.2.1"/>
    </reaction>
</comment>
<feature type="binding site" evidence="7">
    <location>
        <position position="384"/>
    </location>
    <ligand>
        <name>NAD(+)</name>
        <dbReference type="ChEBI" id="CHEBI:57540"/>
    </ligand>
</feature>
<feature type="binding site" evidence="5 6">
    <location>
        <position position="223"/>
    </location>
    <ligand>
        <name>substrate</name>
    </ligand>
</feature>
<dbReference type="Gene3D" id="3.40.50.1480">
    <property type="entry name" value="Adenosylhomocysteinase-like"/>
    <property type="match status" value="1"/>
</dbReference>
<protein>
    <recommendedName>
        <fullName evidence="5">Adenosylhomocysteinase</fullName>
        <ecNumber evidence="5">3.13.2.1</ecNumber>
    </recommendedName>
    <alternativeName>
        <fullName evidence="5">S-adenosyl-L-homocysteine hydrolase</fullName>
        <shortName evidence="5">AdoHcyase</shortName>
    </alternativeName>
</protein>